<protein>
    <recommendedName>
        <fullName evidence="4">Protein quiver</fullName>
    </recommendedName>
</protein>
<keyword evidence="3" id="KW-1185">Reference proteome</keyword>
<sequence>MKPKKAMNKSFVLLFGFMIVGILMKSEGLMCQSCGEGTKCPQGTIGSLDPCPATGSSTCTYTVMGMNKTEKRSYSCSILTNMSSLLSKAASGDNKGEIYRGCQNCNMTDWNFPGATTCPYFTKLYTGMHACICSEDACNNITVNLEVASNHPINVASITISRFSIIFTFLIALYL</sequence>
<dbReference type="Proteomes" id="UP001642540">
    <property type="component" value="Unassembled WGS sequence"/>
</dbReference>
<keyword evidence="1" id="KW-0732">Signal</keyword>
<reference evidence="2 3" key="1">
    <citation type="submission" date="2024-08" db="EMBL/GenBank/DDBJ databases">
        <authorList>
            <person name="Cucini C."/>
            <person name="Frati F."/>
        </authorList>
    </citation>
    <scope>NUCLEOTIDE SEQUENCE [LARGE SCALE GENOMIC DNA]</scope>
</reference>
<dbReference type="EMBL" id="CAXLJM020000068">
    <property type="protein sequence ID" value="CAL8124027.1"/>
    <property type="molecule type" value="Genomic_DNA"/>
</dbReference>
<organism evidence="2 3">
    <name type="scientific">Orchesella dallaii</name>
    <dbReference type="NCBI Taxonomy" id="48710"/>
    <lineage>
        <taxon>Eukaryota</taxon>
        <taxon>Metazoa</taxon>
        <taxon>Ecdysozoa</taxon>
        <taxon>Arthropoda</taxon>
        <taxon>Hexapoda</taxon>
        <taxon>Collembola</taxon>
        <taxon>Entomobryomorpha</taxon>
        <taxon>Entomobryoidea</taxon>
        <taxon>Orchesellidae</taxon>
        <taxon>Orchesellinae</taxon>
        <taxon>Orchesella</taxon>
    </lineage>
</organism>
<evidence type="ECO:0000256" key="1">
    <source>
        <dbReference type="SAM" id="SignalP"/>
    </source>
</evidence>
<feature type="chain" id="PRO_5047475741" description="Protein quiver" evidence="1">
    <location>
        <begin position="29"/>
        <end position="175"/>
    </location>
</feature>
<comment type="caution">
    <text evidence="2">The sequence shown here is derived from an EMBL/GenBank/DDBJ whole genome shotgun (WGS) entry which is preliminary data.</text>
</comment>
<gene>
    <name evidence="2" type="ORF">ODALV1_LOCUS20426</name>
</gene>
<accession>A0ABP1RFL8</accession>
<proteinExistence type="predicted"/>
<evidence type="ECO:0008006" key="4">
    <source>
        <dbReference type="Google" id="ProtNLM"/>
    </source>
</evidence>
<evidence type="ECO:0000313" key="2">
    <source>
        <dbReference type="EMBL" id="CAL8124027.1"/>
    </source>
</evidence>
<feature type="signal peptide" evidence="1">
    <location>
        <begin position="1"/>
        <end position="28"/>
    </location>
</feature>
<evidence type="ECO:0000313" key="3">
    <source>
        <dbReference type="Proteomes" id="UP001642540"/>
    </source>
</evidence>
<name>A0ABP1RFL8_9HEXA</name>